<dbReference type="Proteomes" id="UP000478995">
    <property type="component" value="Unassembled WGS sequence"/>
</dbReference>
<reference evidence="1 2" key="1">
    <citation type="submission" date="2019-04" db="EMBL/GenBank/DDBJ databases">
        <title>Genome sequencing of Clostridium botulinum Groups I-IV and Clostridium butyricum.</title>
        <authorList>
            <person name="Brunt J."/>
            <person name="Van Vliet A.H.M."/>
            <person name="Stringer S.C."/>
            <person name="Carter A.T."/>
            <person name="Peck M.W."/>
        </authorList>
    </citation>
    <scope>NUCLEOTIDE SEQUENCE [LARGE SCALE GENOMIC DNA]</scope>
    <source>
        <strain evidence="1 2">IFR 18/037</strain>
    </source>
</reference>
<dbReference type="EMBL" id="SWOY01000013">
    <property type="protein sequence ID" value="NFG18627.1"/>
    <property type="molecule type" value="Genomic_DNA"/>
</dbReference>
<accession>A0A6B3Z902</accession>
<comment type="caution">
    <text evidence="1">The sequence shown here is derived from an EMBL/GenBank/DDBJ whole genome shotgun (WGS) entry which is preliminary data.</text>
</comment>
<evidence type="ECO:0000313" key="1">
    <source>
        <dbReference type="EMBL" id="NFG18627.1"/>
    </source>
</evidence>
<name>A0A6B3Z902_CLOBO</name>
<evidence type="ECO:0000313" key="2">
    <source>
        <dbReference type="Proteomes" id="UP000478995"/>
    </source>
</evidence>
<dbReference type="AlphaFoldDB" id="A0A6B3Z902"/>
<gene>
    <name evidence="1" type="ORF">FC794_17995</name>
</gene>
<protein>
    <submittedName>
        <fullName evidence="1">Uncharacterized protein</fullName>
    </submittedName>
</protein>
<dbReference type="RefSeq" id="WP_012704540.1">
    <property type="nucleotide sequence ID" value="NZ_CP013847.1"/>
</dbReference>
<proteinExistence type="predicted"/>
<sequence length="110" mass="12426">METIFNEIAREIKGNTNRAVNEAISYIGLDLATITSSGLKLDNFKYEVQDYMMLDYLKMKNEYNTETSGEHSHSHNFKTPKELKSLGPGDRVLVALLKNEFVVVGRVVNA</sequence>
<organism evidence="1 2">
    <name type="scientific">Clostridium botulinum</name>
    <dbReference type="NCBI Taxonomy" id="1491"/>
    <lineage>
        <taxon>Bacteria</taxon>
        <taxon>Bacillati</taxon>
        <taxon>Bacillota</taxon>
        <taxon>Clostridia</taxon>
        <taxon>Eubacteriales</taxon>
        <taxon>Clostridiaceae</taxon>
        <taxon>Clostridium</taxon>
    </lineage>
</organism>